<dbReference type="GO" id="GO:0004357">
    <property type="term" value="F:glutamate-cysteine ligase activity"/>
    <property type="evidence" value="ECO:0007669"/>
    <property type="project" value="UniProtKB-EC"/>
</dbReference>
<keyword evidence="1 5" id="KW-0436">Ligase</keyword>
<dbReference type="PANTHER" id="PTHR36510:SF1">
    <property type="entry name" value="GLUTAMATE--CYSTEINE LIGASE 2-RELATED"/>
    <property type="match status" value="1"/>
</dbReference>
<name>A0A2S6IUM7_9ACTN</name>
<dbReference type="NCBIfam" id="TIGR02050">
    <property type="entry name" value="gshA_cyan_rel"/>
    <property type="match status" value="1"/>
</dbReference>
<dbReference type="EMBL" id="PTJD01000002">
    <property type="protein sequence ID" value="PPK97889.1"/>
    <property type="molecule type" value="Genomic_DNA"/>
</dbReference>
<reference evidence="6 7" key="1">
    <citation type="submission" date="2018-02" db="EMBL/GenBank/DDBJ databases">
        <title>Genomic Encyclopedia of Archaeal and Bacterial Type Strains, Phase II (KMG-II): from individual species to whole genera.</title>
        <authorList>
            <person name="Goeker M."/>
        </authorList>
    </citation>
    <scope>NUCLEOTIDE SEQUENCE [LARGE SCALE GENOMIC DNA]</scope>
    <source>
        <strain evidence="6 7">DSM 22857</strain>
    </source>
</reference>
<gene>
    <name evidence="6" type="ORF">CLV92_10239</name>
</gene>
<organism evidence="6 7">
    <name type="scientific">Kineococcus xinjiangensis</name>
    <dbReference type="NCBI Taxonomy" id="512762"/>
    <lineage>
        <taxon>Bacteria</taxon>
        <taxon>Bacillati</taxon>
        <taxon>Actinomycetota</taxon>
        <taxon>Actinomycetes</taxon>
        <taxon>Kineosporiales</taxon>
        <taxon>Kineosporiaceae</taxon>
        <taxon>Kineococcus</taxon>
    </lineage>
</organism>
<dbReference type="InterPro" id="IPR050141">
    <property type="entry name" value="GCL_type2/YbdK_subfam"/>
</dbReference>
<dbReference type="InterPro" id="IPR011793">
    <property type="entry name" value="YbdK"/>
</dbReference>
<dbReference type="AlphaFoldDB" id="A0A2S6IUM7"/>
<evidence type="ECO:0000313" key="7">
    <source>
        <dbReference type="Proteomes" id="UP000239485"/>
    </source>
</evidence>
<keyword evidence="3 5" id="KW-0067">ATP-binding</keyword>
<protein>
    <recommendedName>
        <fullName evidence="5">Putative glutamate--cysteine ligase 2</fullName>
        <ecNumber evidence="5">6.3.2.2</ecNumber>
    </recommendedName>
    <alternativeName>
        <fullName evidence="5">Gamma-glutamylcysteine synthetase 2</fullName>
        <shortName evidence="5">GCS 2</shortName>
        <shortName evidence="5">Gamma-GCS 2</shortName>
    </alternativeName>
</protein>
<dbReference type="Gene3D" id="3.30.590.20">
    <property type="match status" value="1"/>
</dbReference>
<accession>A0A2S6IUM7</accession>
<evidence type="ECO:0000256" key="3">
    <source>
        <dbReference type="ARBA" id="ARBA00022840"/>
    </source>
</evidence>
<evidence type="ECO:0000256" key="5">
    <source>
        <dbReference type="HAMAP-Rule" id="MF_01609"/>
    </source>
</evidence>
<dbReference type="Proteomes" id="UP000239485">
    <property type="component" value="Unassembled WGS sequence"/>
</dbReference>
<dbReference type="PANTHER" id="PTHR36510">
    <property type="entry name" value="GLUTAMATE--CYSTEINE LIGASE 2-RELATED"/>
    <property type="match status" value="1"/>
</dbReference>
<dbReference type="HAMAP" id="MF_01609">
    <property type="entry name" value="Glu_cys_ligase_2"/>
    <property type="match status" value="1"/>
</dbReference>
<evidence type="ECO:0000313" key="6">
    <source>
        <dbReference type="EMBL" id="PPK97889.1"/>
    </source>
</evidence>
<evidence type="ECO:0000256" key="4">
    <source>
        <dbReference type="ARBA" id="ARBA00048819"/>
    </source>
</evidence>
<dbReference type="NCBIfam" id="NF010043">
    <property type="entry name" value="PRK13517.1-3"/>
    <property type="match status" value="1"/>
</dbReference>
<evidence type="ECO:0000256" key="1">
    <source>
        <dbReference type="ARBA" id="ARBA00022598"/>
    </source>
</evidence>
<comment type="catalytic activity">
    <reaction evidence="4 5">
        <text>L-cysteine + L-glutamate + ATP = gamma-L-glutamyl-L-cysteine + ADP + phosphate + H(+)</text>
        <dbReference type="Rhea" id="RHEA:13285"/>
        <dbReference type="ChEBI" id="CHEBI:15378"/>
        <dbReference type="ChEBI" id="CHEBI:29985"/>
        <dbReference type="ChEBI" id="CHEBI:30616"/>
        <dbReference type="ChEBI" id="CHEBI:35235"/>
        <dbReference type="ChEBI" id="CHEBI:43474"/>
        <dbReference type="ChEBI" id="CHEBI:58173"/>
        <dbReference type="ChEBI" id="CHEBI:456216"/>
        <dbReference type="EC" id="6.3.2.2"/>
    </reaction>
</comment>
<dbReference type="InterPro" id="IPR014746">
    <property type="entry name" value="Gln_synth/guanido_kin_cat_dom"/>
</dbReference>
<evidence type="ECO:0000256" key="2">
    <source>
        <dbReference type="ARBA" id="ARBA00022741"/>
    </source>
</evidence>
<dbReference type="RefSeq" id="WP_104431632.1">
    <property type="nucleotide sequence ID" value="NZ_PTJD01000002.1"/>
</dbReference>
<dbReference type="SUPFAM" id="SSF55931">
    <property type="entry name" value="Glutamine synthetase/guanido kinase"/>
    <property type="match status" value="1"/>
</dbReference>
<dbReference type="OrthoDB" id="9769628at2"/>
<sequence>MPGRYAPGGPATTARAGALGLLTRRIAEVVAQGARRAALWLARTVRVDFTPSPRPTLGVEWEFALVDRTTRDLTSRAGEVLAALRNEDGEDHPRIHKELLRNTVEVVTGICESVPEAVEDLRASLRDVRRVTDPLGIDLLSAGTHPFARWSAQQVTENPRYAELINRTQWWGRQMLIWGVHVHVGVGSVHKVLPILNTLLNHYPHLQALSASSPFWTGTDTGYASNRALMFQQLPTAGLPFQFGSWPEFESYIGDLCATGVIDALSDVRWDIRPSPVLGTLETRVCDGVPTVRELGALAALVHCLVVDLDARLDAGEELPTMPPWHVQENKWRSARYGLEAEIILDAAGRERLVTDDLDDLLERLDPVARRLGCAGELAAVADIPRRGASYQRQRAVAAATGGDLVAVVDSLVAELREDPAP</sequence>
<comment type="function">
    <text evidence="5">ATP-dependent carboxylate-amine ligase which exhibits weak glutamate--cysteine ligase activity.</text>
</comment>
<dbReference type="Pfam" id="PF04107">
    <property type="entry name" value="GCS2"/>
    <property type="match status" value="1"/>
</dbReference>
<dbReference type="GO" id="GO:0005524">
    <property type="term" value="F:ATP binding"/>
    <property type="evidence" value="ECO:0007669"/>
    <property type="project" value="UniProtKB-KW"/>
</dbReference>
<keyword evidence="7" id="KW-1185">Reference proteome</keyword>
<comment type="caution">
    <text evidence="6">The sequence shown here is derived from an EMBL/GenBank/DDBJ whole genome shotgun (WGS) entry which is preliminary data.</text>
</comment>
<dbReference type="InterPro" id="IPR006336">
    <property type="entry name" value="GCS2"/>
</dbReference>
<comment type="similarity">
    <text evidence="5">Belongs to the glutamate--cysteine ligase type 2 family. YbdK subfamily.</text>
</comment>
<dbReference type="NCBIfam" id="NF010042">
    <property type="entry name" value="PRK13517.1-2"/>
    <property type="match status" value="1"/>
</dbReference>
<keyword evidence="2 5" id="KW-0547">Nucleotide-binding</keyword>
<dbReference type="EC" id="6.3.2.2" evidence="5"/>
<proteinExistence type="inferred from homology"/>
<dbReference type="NCBIfam" id="NF010044">
    <property type="entry name" value="PRK13517.1-4"/>
    <property type="match status" value="1"/>
</dbReference>
<dbReference type="GO" id="GO:0042398">
    <property type="term" value="P:modified amino acid biosynthetic process"/>
    <property type="evidence" value="ECO:0007669"/>
    <property type="project" value="InterPro"/>
</dbReference>